<dbReference type="InterPro" id="IPR053781">
    <property type="entry name" value="F-box_AtFBL13-like"/>
</dbReference>
<dbReference type="PANTHER" id="PTHR32212">
    <property type="entry name" value="CYCLIN-LIKE F-BOX"/>
    <property type="match status" value="1"/>
</dbReference>
<dbReference type="KEGG" id="crb:17878360"/>
<accession>R0F911</accession>
<dbReference type="AlphaFoldDB" id="R0F911"/>
<dbReference type="Pfam" id="PF24758">
    <property type="entry name" value="LRR_At5g56370"/>
    <property type="match status" value="1"/>
</dbReference>
<dbReference type="InterPro" id="IPR032675">
    <property type="entry name" value="LRR_dom_sf"/>
</dbReference>
<dbReference type="OrthoDB" id="586691at2759"/>
<dbReference type="Proteomes" id="UP000029121">
    <property type="component" value="Unassembled WGS sequence"/>
</dbReference>
<evidence type="ECO:0000313" key="3">
    <source>
        <dbReference type="Proteomes" id="UP000029121"/>
    </source>
</evidence>
<name>R0F911_9BRAS</name>
<protein>
    <recommendedName>
        <fullName evidence="1">F-box domain-containing protein</fullName>
    </recommendedName>
</protein>
<dbReference type="InterPro" id="IPR001810">
    <property type="entry name" value="F-box_dom"/>
</dbReference>
<evidence type="ECO:0000259" key="1">
    <source>
        <dbReference type="PROSITE" id="PS50181"/>
    </source>
</evidence>
<evidence type="ECO:0000313" key="2">
    <source>
        <dbReference type="EMBL" id="EOA18136.1"/>
    </source>
</evidence>
<dbReference type="CDD" id="cd22160">
    <property type="entry name" value="F-box_AtFBL13-like"/>
    <property type="match status" value="1"/>
</dbReference>
<dbReference type="PROSITE" id="PS50181">
    <property type="entry name" value="FBOX"/>
    <property type="match status" value="1"/>
</dbReference>
<organism evidence="2 3">
    <name type="scientific">Capsella rubella</name>
    <dbReference type="NCBI Taxonomy" id="81985"/>
    <lineage>
        <taxon>Eukaryota</taxon>
        <taxon>Viridiplantae</taxon>
        <taxon>Streptophyta</taxon>
        <taxon>Embryophyta</taxon>
        <taxon>Tracheophyta</taxon>
        <taxon>Spermatophyta</taxon>
        <taxon>Magnoliopsida</taxon>
        <taxon>eudicotyledons</taxon>
        <taxon>Gunneridae</taxon>
        <taxon>Pentapetalae</taxon>
        <taxon>rosids</taxon>
        <taxon>malvids</taxon>
        <taxon>Brassicales</taxon>
        <taxon>Brassicaceae</taxon>
        <taxon>Camelineae</taxon>
        <taxon>Capsella</taxon>
    </lineage>
</organism>
<dbReference type="EMBL" id="KB870811">
    <property type="protein sequence ID" value="EOA18136.1"/>
    <property type="molecule type" value="Genomic_DNA"/>
</dbReference>
<dbReference type="Gene3D" id="3.80.10.10">
    <property type="entry name" value="Ribonuclease Inhibitor"/>
    <property type="match status" value="1"/>
</dbReference>
<dbReference type="InterPro" id="IPR055411">
    <property type="entry name" value="LRR_FXL15/At3g58940/PEG3-like"/>
</dbReference>
<dbReference type="SUPFAM" id="SSF52047">
    <property type="entry name" value="RNI-like"/>
    <property type="match status" value="1"/>
</dbReference>
<dbReference type="SUPFAM" id="SSF81383">
    <property type="entry name" value="F-box domain"/>
    <property type="match status" value="1"/>
</dbReference>
<keyword evidence="3" id="KW-1185">Reference proteome</keyword>
<gene>
    <name evidence="2" type="ORF">CARUB_v10006599mg</name>
</gene>
<proteinExistence type="predicted"/>
<dbReference type="InterPro" id="IPR036047">
    <property type="entry name" value="F-box-like_dom_sf"/>
</dbReference>
<dbReference type="Pfam" id="PF00646">
    <property type="entry name" value="F-box"/>
    <property type="match status" value="1"/>
</dbReference>
<dbReference type="Gene3D" id="1.20.1280.50">
    <property type="match status" value="1"/>
</dbReference>
<sequence>MEKSLLSSDARGKGVLVDEVVKTDDDRISILPTDLLLKILSSLTIEEAVRTSALSKRWMNVWKETADLCVDMRYITLSKNIFIDVSPYAARWMTKVINDHNGRFERVTINHYPYQCEDGTVEAWIHSLIHVKHVKHLNLVNYIIRFIAKTKTNYTLDLPPQSFSHPNLESFYLGRYNLKDPHAFRSCSNLKSLKLVGVFAEIEVFNAVLLSCPSLQVLVVKINCYEQSGPLIIGNRNLKFLYLSGYQIDGFEVVAPSLEILTVQSLSCEMDKFVMTNPRLQFSRNYWATGQLYSHTSYCISCPPQDKSSIGHEVMISASSEYMQRSASMSVSLDLTNAKEVDMLNEVLSVWPVEMEELEIVFKNNNAPMEELESCIGSTKRNFWEETKPFPSRYFRAYTVWLINFSGSKEEFALASCLIAQGTVVKKMLIRPSSIPLSNKFEIEEAVTRLNELPKCYTKLSITTF</sequence>
<dbReference type="PANTHER" id="PTHR32212:SF234">
    <property type="entry name" value="F-BOX_LRR-REPEAT PROTEIN 13-LIKE"/>
    <property type="match status" value="1"/>
</dbReference>
<feature type="domain" description="F-box" evidence="1">
    <location>
        <begin position="25"/>
        <end position="77"/>
    </location>
</feature>
<reference evidence="3" key="1">
    <citation type="journal article" date="2013" name="Nat. Genet.">
        <title>The Capsella rubella genome and the genomic consequences of rapid mating system evolution.</title>
        <authorList>
            <person name="Slotte T."/>
            <person name="Hazzouri K.M."/>
            <person name="Agren J.A."/>
            <person name="Koenig D."/>
            <person name="Maumus F."/>
            <person name="Guo Y.L."/>
            <person name="Steige K."/>
            <person name="Platts A.E."/>
            <person name="Escobar J.S."/>
            <person name="Newman L.K."/>
            <person name="Wang W."/>
            <person name="Mandakova T."/>
            <person name="Vello E."/>
            <person name="Smith L.M."/>
            <person name="Henz S.R."/>
            <person name="Steffen J."/>
            <person name="Takuno S."/>
            <person name="Brandvain Y."/>
            <person name="Coop G."/>
            <person name="Andolfatto P."/>
            <person name="Hu T.T."/>
            <person name="Blanchette M."/>
            <person name="Clark R.M."/>
            <person name="Quesneville H."/>
            <person name="Nordborg M."/>
            <person name="Gaut B.S."/>
            <person name="Lysak M.A."/>
            <person name="Jenkins J."/>
            <person name="Grimwood J."/>
            <person name="Chapman J."/>
            <person name="Prochnik S."/>
            <person name="Shu S."/>
            <person name="Rokhsar D."/>
            <person name="Schmutz J."/>
            <person name="Weigel D."/>
            <person name="Wright S.I."/>
        </authorList>
    </citation>
    <scope>NUCLEOTIDE SEQUENCE [LARGE SCALE GENOMIC DNA]</scope>
    <source>
        <strain evidence="3">cv. Monte Gargano</strain>
    </source>
</reference>